<organism evidence="1 2">
    <name type="scientific">Sorangium cellulosum</name>
    <name type="common">Polyangium cellulosum</name>
    <dbReference type="NCBI Taxonomy" id="56"/>
    <lineage>
        <taxon>Bacteria</taxon>
        <taxon>Pseudomonadati</taxon>
        <taxon>Myxococcota</taxon>
        <taxon>Polyangia</taxon>
        <taxon>Polyangiales</taxon>
        <taxon>Polyangiaceae</taxon>
        <taxon>Sorangium</taxon>
    </lineage>
</organism>
<proteinExistence type="predicted"/>
<accession>A0A150PEA9</accession>
<evidence type="ECO:0000313" key="2">
    <source>
        <dbReference type="Proteomes" id="UP000075604"/>
    </source>
</evidence>
<dbReference type="SUPFAM" id="SSF47240">
    <property type="entry name" value="Ferritin-like"/>
    <property type="match status" value="1"/>
</dbReference>
<dbReference type="EMBL" id="JELX01002880">
    <property type="protein sequence ID" value="KYF53980.1"/>
    <property type="molecule type" value="Genomic_DNA"/>
</dbReference>
<dbReference type="InterPro" id="IPR009078">
    <property type="entry name" value="Ferritin-like_SF"/>
</dbReference>
<reference evidence="1 2" key="1">
    <citation type="submission" date="2014-02" db="EMBL/GenBank/DDBJ databases">
        <title>The small core and large imbalanced accessory genome model reveals a collaborative survival strategy of Sorangium cellulosum strains in nature.</title>
        <authorList>
            <person name="Han K."/>
            <person name="Peng R."/>
            <person name="Blom J."/>
            <person name="Li Y.-Z."/>
        </authorList>
    </citation>
    <scope>NUCLEOTIDE SEQUENCE [LARGE SCALE GENOMIC DNA]</scope>
    <source>
        <strain evidence="1 2">So0157-18</strain>
    </source>
</reference>
<dbReference type="Proteomes" id="UP000075604">
    <property type="component" value="Unassembled WGS sequence"/>
</dbReference>
<dbReference type="AlphaFoldDB" id="A0A150PEA9"/>
<gene>
    <name evidence="1" type="ORF">BE04_39850</name>
</gene>
<sequence length="399" mass="45810">MALDLLKERGTPLHRQSFSWRDLVQVPYSKLDDDAFTRVRVILMNGIELESVRFLHSFARMNRDLRRVLAEVRRVDHHQVTLVNWLNPPDQSPLETTIGYEQVAIEITAHAALSEPDPYLAQVYRFGMLEDYDHLYRYSALLDRLEGKDANNILQSYTDVTVGRPTAVEHRAPEDDVRAPYDRKTASPITKLNALTIMAAEQQTHNYYVNVGPFFADPVARLLYAEIASIEEQHVTQYEAMINPEETWLEKWVLHEANEVYNYWSCLQQEQNAHVKRIWERFLDYELGQLHVAIDHFNRLEGRDAAELLPASLPDPVSHKSHRQFVRDVLSREVHLRAVGEQIVDPTVIPESAATLAYRQQMNSAGSPSEIVAAGYRFTPGTELSRRAETIDGQKEATP</sequence>
<protein>
    <recommendedName>
        <fullName evidence="3">Ferritin-like domain-containing protein</fullName>
    </recommendedName>
</protein>
<name>A0A150PEA9_SORCE</name>
<evidence type="ECO:0000313" key="1">
    <source>
        <dbReference type="EMBL" id="KYF53980.1"/>
    </source>
</evidence>
<comment type="caution">
    <text evidence="1">The sequence shown here is derived from an EMBL/GenBank/DDBJ whole genome shotgun (WGS) entry which is preliminary data.</text>
</comment>
<evidence type="ECO:0008006" key="3">
    <source>
        <dbReference type="Google" id="ProtNLM"/>
    </source>
</evidence>